<evidence type="ECO:0000256" key="6">
    <source>
        <dbReference type="ARBA" id="ARBA00022741"/>
    </source>
</evidence>
<dbReference type="Pfam" id="PF13246">
    <property type="entry name" value="Cation_ATPase"/>
    <property type="match status" value="1"/>
</dbReference>
<dbReference type="EC" id="7.2.2.10" evidence="15"/>
<feature type="transmembrane region" description="Helical" evidence="15">
    <location>
        <begin position="367"/>
        <end position="385"/>
    </location>
</feature>
<dbReference type="InterPro" id="IPR036412">
    <property type="entry name" value="HAD-like_sf"/>
</dbReference>
<evidence type="ECO:0000256" key="10">
    <source>
        <dbReference type="ARBA" id="ARBA00022989"/>
    </source>
</evidence>
<feature type="transmembrane region" description="Helical" evidence="15">
    <location>
        <begin position="168"/>
        <end position="187"/>
    </location>
</feature>
<keyword evidence="9" id="KW-1278">Translocase</keyword>
<evidence type="ECO:0000256" key="1">
    <source>
        <dbReference type="ARBA" id="ARBA00004127"/>
    </source>
</evidence>
<dbReference type="Gene3D" id="2.70.150.10">
    <property type="entry name" value="Calcium-transporting ATPase, cytoplasmic transduction domain A"/>
    <property type="match status" value="1"/>
</dbReference>
<organism evidence="18 19">
    <name type="scientific">Tulasnella calospora MUT 4182</name>
    <dbReference type="NCBI Taxonomy" id="1051891"/>
    <lineage>
        <taxon>Eukaryota</taxon>
        <taxon>Fungi</taxon>
        <taxon>Dikarya</taxon>
        <taxon>Basidiomycota</taxon>
        <taxon>Agaricomycotina</taxon>
        <taxon>Agaricomycetes</taxon>
        <taxon>Cantharellales</taxon>
        <taxon>Tulasnellaceae</taxon>
        <taxon>Tulasnella</taxon>
    </lineage>
</organism>
<dbReference type="SUPFAM" id="SSF56784">
    <property type="entry name" value="HAD-like"/>
    <property type="match status" value="1"/>
</dbReference>
<comment type="function">
    <text evidence="15">Catalyzes the hydrolysis of ATP coupled with the transport of calcium.</text>
</comment>
<dbReference type="InterPro" id="IPR001757">
    <property type="entry name" value="P_typ_ATPase"/>
</dbReference>
<evidence type="ECO:0000256" key="14">
    <source>
        <dbReference type="ARBA" id="ARBA00048694"/>
    </source>
</evidence>
<keyword evidence="12 15" id="KW-0472">Membrane</keyword>
<dbReference type="GO" id="GO:0005384">
    <property type="term" value="F:manganese ion transmembrane transporter activity"/>
    <property type="evidence" value="ECO:0007669"/>
    <property type="project" value="UniProtKB-ARBA"/>
</dbReference>
<reference evidence="18 19" key="1">
    <citation type="submission" date="2014-04" db="EMBL/GenBank/DDBJ databases">
        <authorList>
            <consortium name="DOE Joint Genome Institute"/>
            <person name="Kuo A."/>
            <person name="Girlanda M."/>
            <person name="Perotto S."/>
            <person name="Kohler A."/>
            <person name="Nagy L.G."/>
            <person name="Floudas D."/>
            <person name="Copeland A."/>
            <person name="Barry K.W."/>
            <person name="Cichocki N."/>
            <person name="Veneault-Fourrey C."/>
            <person name="LaButti K."/>
            <person name="Lindquist E.A."/>
            <person name="Lipzen A."/>
            <person name="Lundell T."/>
            <person name="Morin E."/>
            <person name="Murat C."/>
            <person name="Sun H."/>
            <person name="Tunlid A."/>
            <person name="Henrissat B."/>
            <person name="Grigoriev I.V."/>
            <person name="Hibbett D.S."/>
            <person name="Martin F."/>
            <person name="Nordberg H.P."/>
            <person name="Cantor M.N."/>
            <person name="Hua S.X."/>
        </authorList>
    </citation>
    <scope>NUCLEOTIDE SEQUENCE [LARGE SCALE GENOMIC DNA]</scope>
    <source>
        <strain evidence="18 19">MUT 4182</strain>
    </source>
</reference>
<dbReference type="GO" id="GO:0012505">
    <property type="term" value="C:endomembrane system"/>
    <property type="evidence" value="ECO:0007669"/>
    <property type="project" value="UniProtKB-SubCell"/>
</dbReference>
<feature type="region of interest" description="Disordered" evidence="16">
    <location>
        <begin position="11"/>
        <end position="41"/>
    </location>
</feature>
<evidence type="ECO:0000313" key="18">
    <source>
        <dbReference type="EMBL" id="KIO33887.1"/>
    </source>
</evidence>
<evidence type="ECO:0000313" key="19">
    <source>
        <dbReference type="Proteomes" id="UP000054248"/>
    </source>
</evidence>
<feature type="transmembrane region" description="Helical" evidence="15">
    <location>
        <begin position="938"/>
        <end position="956"/>
    </location>
</feature>
<keyword evidence="8 15" id="KW-0067">ATP-binding</keyword>
<dbReference type="FunFam" id="3.40.50.1000:FF:000028">
    <property type="entry name" value="Calcium-transporting P-type ATPase, putative"/>
    <property type="match status" value="1"/>
</dbReference>
<dbReference type="InterPro" id="IPR044492">
    <property type="entry name" value="P_typ_ATPase_HD_dom"/>
</dbReference>
<dbReference type="GO" id="GO:0031090">
    <property type="term" value="C:organelle membrane"/>
    <property type="evidence" value="ECO:0007669"/>
    <property type="project" value="UniProtKB-ARBA"/>
</dbReference>
<dbReference type="Pfam" id="PF00690">
    <property type="entry name" value="Cation_ATPase_N"/>
    <property type="match status" value="1"/>
</dbReference>
<dbReference type="HOGENOM" id="CLU_002360_3_1_1"/>
<dbReference type="AlphaFoldDB" id="A0A0C3MJL6"/>
<evidence type="ECO:0000256" key="2">
    <source>
        <dbReference type="ARBA" id="ARBA00022448"/>
    </source>
</evidence>
<dbReference type="InterPro" id="IPR023298">
    <property type="entry name" value="ATPase_P-typ_TM_dom_sf"/>
</dbReference>
<evidence type="ECO:0000259" key="17">
    <source>
        <dbReference type="SMART" id="SM00831"/>
    </source>
</evidence>
<dbReference type="NCBIfam" id="TIGR01494">
    <property type="entry name" value="ATPase_P-type"/>
    <property type="match status" value="3"/>
</dbReference>
<comment type="catalytic activity">
    <reaction evidence="14 15">
        <text>Ca(2+)(in) + ATP + H2O = Ca(2+)(out) + ADP + phosphate + H(+)</text>
        <dbReference type="Rhea" id="RHEA:18105"/>
        <dbReference type="ChEBI" id="CHEBI:15377"/>
        <dbReference type="ChEBI" id="CHEBI:15378"/>
        <dbReference type="ChEBI" id="CHEBI:29108"/>
        <dbReference type="ChEBI" id="CHEBI:30616"/>
        <dbReference type="ChEBI" id="CHEBI:43474"/>
        <dbReference type="ChEBI" id="CHEBI:456216"/>
        <dbReference type="EC" id="7.2.2.10"/>
    </reaction>
</comment>
<evidence type="ECO:0000256" key="13">
    <source>
        <dbReference type="ARBA" id="ARBA00038148"/>
    </source>
</evidence>
<dbReference type="FunFam" id="3.40.50.1000:FF:000001">
    <property type="entry name" value="Phospholipid-transporting ATPase IC"/>
    <property type="match status" value="1"/>
</dbReference>
<sequence length="1010" mass="108721">MVSSYLPHYAANGSNAATSRTRSSTPPASTYFTTYAEDPDQEPIPTPGAQTHFAFSSTLVRRQPESPILGKGNFHPLSPVEGLVDRVLGKERELGIEGGRAPPPSHQEVTSSSKFAHMTIEQTVSYFRTSSTAGLSSGAIPALRAHHGYNEFTVSSPEPAYIKFAKNIYESPLILLLFASAFISAVMGNIDDAVSITIAILIVLTVGFVQESRSEKSLESLNKLVPHHCHIIRDGQQHHLLANELVPGDIVKFSVGDRVPADIRLVSAVDLEIDESNLTGETRPARKNTEPVPGSGDVMGLMSVPVGPSERTCIGFMGTLVRSGEGSGIVVGTGKDTEFGIIFEMMQEVSEKRTPLQLSMDELAKQLSILSFGIIGVICLIGLWQQRGWLEMFTIGVSLAVAAIPEGLPIVTTVTLALGVLRMAKRKAIVKKLPSVEALGSVNVICSDKTGTLTKNEQTVTEAYIVDESIAVESLRSPPSNPNPALLKTLHIGSICNHAFKNEEGATVGQATDVALLNVLDVFGLPDQRSSFEIKGERPFSSETKSMAVSGIQKGGSDRRELYYMKGSIEAVLQRCKFYFVSEESTPGLDASTRAVILKRAEEVASRGLRVVASAYGYGSVDSIDGQSGSTPNLVFTGFQAMMDPPRKGVADAVSLLQSGGVQVIMITGDAEQTALSIARQLGLRVQAGSGSCLTGAMIDQMSERQLQERVGSITVFARTTPKHKMAIISAFQNRGAVVAMTGDGVNDAPALKMADIGISMGKGGTDVAKEAADVILVDDNFGTILSAVEEGKSIFHNIQNFLAFQLSTAVAALSLITLSTLFQLANPLNAMQILFINILMDGPPSQSLGVDPADRSVMNRPPRKKDAPIINNRLITRVLFSAAMIVLGVLFIYMYELSDGSMSRRDQTMTFTCFVFLDLVSAIQNRGLACGLLQNRMLLTTVSVSLMVQLGLIYLPFMQAVFQTESLGSRDLFTLICLAGTSFSLHEARRTYERKLETSTDYSMMGEYV</sequence>
<dbReference type="InterPro" id="IPR023214">
    <property type="entry name" value="HAD_sf"/>
</dbReference>
<keyword evidence="5 15" id="KW-0812">Transmembrane</keyword>
<dbReference type="InterPro" id="IPR004014">
    <property type="entry name" value="ATPase_P-typ_cation-transptr_N"/>
</dbReference>
<feature type="transmembrane region" description="Helical" evidence="15">
    <location>
        <begin position="875"/>
        <end position="896"/>
    </location>
</feature>
<dbReference type="GO" id="GO:0005524">
    <property type="term" value="F:ATP binding"/>
    <property type="evidence" value="ECO:0007669"/>
    <property type="project" value="UniProtKB-KW"/>
</dbReference>
<evidence type="ECO:0000256" key="11">
    <source>
        <dbReference type="ARBA" id="ARBA00023065"/>
    </source>
</evidence>
<dbReference type="PROSITE" id="PS00154">
    <property type="entry name" value="ATPASE_E1_E2"/>
    <property type="match status" value="1"/>
</dbReference>
<evidence type="ECO:0000256" key="5">
    <source>
        <dbReference type="ARBA" id="ARBA00022692"/>
    </source>
</evidence>
<dbReference type="SMART" id="SM00831">
    <property type="entry name" value="Cation_ATPase_N"/>
    <property type="match status" value="1"/>
</dbReference>
<dbReference type="SUPFAM" id="SSF81665">
    <property type="entry name" value="Calcium ATPase, transmembrane domain M"/>
    <property type="match status" value="1"/>
</dbReference>
<proteinExistence type="inferred from homology"/>
<dbReference type="FunFam" id="2.70.150.10:FF:000008">
    <property type="entry name" value="Calcium-transporting ATPase"/>
    <property type="match status" value="1"/>
</dbReference>
<comment type="subcellular location">
    <subcellularLocation>
        <location evidence="1">Endomembrane system</location>
        <topology evidence="1">Multi-pass membrane protein</topology>
    </subcellularLocation>
    <subcellularLocation>
        <location evidence="15">Membrane</location>
        <topology evidence="15">Multi-pass membrane protein</topology>
    </subcellularLocation>
</comment>
<evidence type="ECO:0000256" key="8">
    <source>
        <dbReference type="ARBA" id="ARBA00022840"/>
    </source>
</evidence>
<evidence type="ECO:0000256" key="3">
    <source>
        <dbReference type="ARBA" id="ARBA00022553"/>
    </source>
</evidence>
<comment type="similarity">
    <text evidence="13 15">Belongs to the cation transport ATPase (P-type) (TC 3.A.3) family.</text>
</comment>
<dbReference type="GO" id="GO:0016887">
    <property type="term" value="F:ATP hydrolysis activity"/>
    <property type="evidence" value="ECO:0007669"/>
    <property type="project" value="InterPro"/>
</dbReference>
<dbReference type="InterPro" id="IPR006413">
    <property type="entry name" value="P-type_ATPase_IIA_PMR1"/>
</dbReference>
<feature type="compositionally biased region" description="Low complexity" evidence="16">
    <location>
        <begin position="16"/>
        <end position="30"/>
    </location>
</feature>
<evidence type="ECO:0000256" key="16">
    <source>
        <dbReference type="SAM" id="MobiDB-lite"/>
    </source>
</evidence>
<dbReference type="Proteomes" id="UP000054248">
    <property type="component" value="Unassembled WGS sequence"/>
</dbReference>
<dbReference type="Pfam" id="PF00122">
    <property type="entry name" value="E1-E2_ATPase"/>
    <property type="match status" value="1"/>
</dbReference>
<dbReference type="SUPFAM" id="SSF81660">
    <property type="entry name" value="Metal cation-transporting ATPase, ATP-binding domain N"/>
    <property type="match status" value="1"/>
</dbReference>
<comment type="caution">
    <text evidence="15">Lacks conserved residue(s) required for the propagation of feature annotation.</text>
</comment>
<dbReference type="GO" id="GO:0005388">
    <property type="term" value="F:P-type calcium transporter activity"/>
    <property type="evidence" value="ECO:0007669"/>
    <property type="project" value="UniProtKB-EC"/>
</dbReference>
<keyword evidence="11 15" id="KW-0406">Ion transport</keyword>
<evidence type="ECO:0000256" key="15">
    <source>
        <dbReference type="RuleBase" id="RU361146"/>
    </source>
</evidence>
<keyword evidence="7 15" id="KW-0106">Calcium</keyword>
<name>A0A0C3MJL6_9AGAM</name>
<dbReference type="InterPro" id="IPR059000">
    <property type="entry name" value="ATPase_P-type_domA"/>
</dbReference>
<dbReference type="Gene3D" id="3.40.1110.10">
    <property type="entry name" value="Calcium-transporting ATPase, cytoplasmic domain N"/>
    <property type="match status" value="1"/>
</dbReference>
<dbReference type="STRING" id="1051891.A0A0C3MJL6"/>
<keyword evidence="6 15" id="KW-0547">Nucleotide-binding</keyword>
<accession>A0A0C3MJL6</accession>
<dbReference type="EMBL" id="KN822945">
    <property type="protein sequence ID" value="KIO33887.1"/>
    <property type="molecule type" value="Genomic_DNA"/>
</dbReference>
<keyword evidence="4 15" id="KW-0109">Calcium transport</keyword>
<reference evidence="19" key="2">
    <citation type="submission" date="2015-01" db="EMBL/GenBank/DDBJ databases">
        <title>Evolutionary Origins and Diversification of the Mycorrhizal Mutualists.</title>
        <authorList>
            <consortium name="DOE Joint Genome Institute"/>
            <consortium name="Mycorrhizal Genomics Consortium"/>
            <person name="Kohler A."/>
            <person name="Kuo A."/>
            <person name="Nagy L.G."/>
            <person name="Floudas D."/>
            <person name="Copeland A."/>
            <person name="Barry K.W."/>
            <person name="Cichocki N."/>
            <person name="Veneault-Fourrey C."/>
            <person name="LaButti K."/>
            <person name="Lindquist E.A."/>
            <person name="Lipzen A."/>
            <person name="Lundell T."/>
            <person name="Morin E."/>
            <person name="Murat C."/>
            <person name="Riley R."/>
            <person name="Ohm R."/>
            <person name="Sun H."/>
            <person name="Tunlid A."/>
            <person name="Henrissat B."/>
            <person name="Grigoriev I.V."/>
            <person name="Hibbett D.S."/>
            <person name="Martin F."/>
        </authorList>
    </citation>
    <scope>NUCLEOTIDE SEQUENCE [LARGE SCALE GENOMIC DNA]</scope>
    <source>
        <strain evidence="19">MUT 4182</strain>
    </source>
</reference>
<dbReference type="PRINTS" id="PR00119">
    <property type="entry name" value="CATATPASE"/>
</dbReference>
<evidence type="ECO:0000256" key="9">
    <source>
        <dbReference type="ARBA" id="ARBA00022967"/>
    </source>
</evidence>
<keyword evidence="10 15" id="KW-1133">Transmembrane helix</keyword>
<dbReference type="Pfam" id="PF00689">
    <property type="entry name" value="Cation_ATPase_C"/>
    <property type="match status" value="1"/>
</dbReference>
<evidence type="ECO:0000256" key="7">
    <source>
        <dbReference type="ARBA" id="ARBA00022837"/>
    </source>
</evidence>
<dbReference type="InterPro" id="IPR023299">
    <property type="entry name" value="ATPase_P-typ_cyto_dom_N"/>
</dbReference>
<protein>
    <recommendedName>
        <fullName evidence="15">Calcium-transporting ATPase</fullName>
        <ecNumber evidence="15">7.2.2.10</ecNumber>
    </recommendedName>
</protein>
<dbReference type="SFLD" id="SFLDF00027">
    <property type="entry name" value="p-type_atpase"/>
    <property type="match status" value="1"/>
</dbReference>
<feature type="domain" description="Cation-transporting P-type ATPase N-terminal" evidence="17">
    <location>
        <begin position="114"/>
        <end position="189"/>
    </location>
</feature>
<keyword evidence="2 15" id="KW-0813">Transport</keyword>
<gene>
    <name evidence="18" type="ORF">M407DRAFT_64863</name>
</gene>
<keyword evidence="3" id="KW-0597">Phosphoprotein</keyword>
<feature type="region of interest" description="Disordered" evidence="16">
    <location>
        <begin position="279"/>
        <end position="298"/>
    </location>
</feature>
<dbReference type="SUPFAM" id="SSF81653">
    <property type="entry name" value="Calcium ATPase, transduction domain A"/>
    <property type="match status" value="1"/>
</dbReference>
<feature type="transmembrane region" description="Helical" evidence="15">
    <location>
        <begin position="397"/>
        <end position="421"/>
    </location>
</feature>
<dbReference type="InterPro" id="IPR018303">
    <property type="entry name" value="ATPase_P-typ_P_site"/>
</dbReference>
<dbReference type="GO" id="GO:0005737">
    <property type="term" value="C:cytoplasm"/>
    <property type="evidence" value="ECO:0007669"/>
    <property type="project" value="UniProtKB-ARBA"/>
</dbReference>
<dbReference type="Gene3D" id="3.40.50.1000">
    <property type="entry name" value="HAD superfamily/HAD-like"/>
    <property type="match status" value="1"/>
</dbReference>
<dbReference type="NCBIfam" id="TIGR01522">
    <property type="entry name" value="ATPase-IIA2_Ca"/>
    <property type="match status" value="1"/>
</dbReference>
<evidence type="ECO:0000256" key="12">
    <source>
        <dbReference type="ARBA" id="ARBA00023136"/>
    </source>
</evidence>
<feature type="transmembrane region" description="Helical" evidence="15">
    <location>
        <begin position="193"/>
        <end position="209"/>
    </location>
</feature>
<dbReference type="Gene3D" id="1.20.1110.10">
    <property type="entry name" value="Calcium-transporting ATPase, transmembrane domain"/>
    <property type="match status" value="1"/>
</dbReference>
<evidence type="ECO:0000256" key="4">
    <source>
        <dbReference type="ARBA" id="ARBA00022568"/>
    </source>
</evidence>
<dbReference type="SFLD" id="SFLDG00002">
    <property type="entry name" value="C1.7:_P-type_atpase_like"/>
    <property type="match status" value="1"/>
</dbReference>
<dbReference type="PANTHER" id="PTHR42861">
    <property type="entry name" value="CALCIUM-TRANSPORTING ATPASE"/>
    <property type="match status" value="1"/>
</dbReference>
<dbReference type="PRINTS" id="PR00120">
    <property type="entry name" value="HATPASE"/>
</dbReference>
<dbReference type="OrthoDB" id="3352408at2759"/>
<keyword evidence="19" id="KW-1185">Reference proteome</keyword>
<dbReference type="InterPro" id="IPR008250">
    <property type="entry name" value="ATPase_P-typ_transduc_dom_A_sf"/>
</dbReference>
<feature type="transmembrane region" description="Helical" evidence="15">
    <location>
        <begin position="802"/>
        <end position="825"/>
    </location>
</feature>
<dbReference type="SFLD" id="SFLDS00003">
    <property type="entry name" value="Haloacid_Dehalogenase"/>
    <property type="match status" value="1"/>
</dbReference>
<dbReference type="InterPro" id="IPR006068">
    <property type="entry name" value="ATPase_P-typ_cation-transptr_C"/>
</dbReference>